<evidence type="ECO:0000313" key="5">
    <source>
        <dbReference type="Proteomes" id="UP000494222"/>
    </source>
</evidence>
<protein>
    <recommendedName>
        <fullName evidence="6">Immunity protein 72 domain-containing protein</fullName>
    </recommendedName>
</protein>
<feature type="region of interest" description="Disordered" evidence="1">
    <location>
        <begin position="26"/>
        <end position="55"/>
    </location>
</feature>
<evidence type="ECO:0000259" key="2">
    <source>
        <dbReference type="Pfam" id="PF15584"/>
    </source>
</evidence>
<sequence>MIAVVIPFDDCMAAVEGASCEQAPIPRTRSQELVSSDDRPSLSRLTAGDVSLGPPEQEHEARAKAFYLLKKWTSFTFLDYAVGLYRDFLGAYAKQLDTPSPNQVELEEAYVHDFLGALVQMDSGIDALRRGLDKRAAYDALIVGSQQGGDLLFGRSALEIGRKYDPFFHSLGLRDTNFADPVYATGFAEGVWIERLICYALKCTVGFGFTGMLAYGTRADGGIRVFEHWTYESMFEDAPLPAWRYWPPGRTYPASLPSCPPKNESGSGEIYSDQEIPVEGIWEPWFPGGKVGCPSCFLKDSIAHKYLLECTNDEYVVRWRLLWEDERYRDGSIPAEEQTYLPKPIAQPRLRALLGEPCPCAGYWQSPAVKDSVYVEAGAAMPGPQRTAWGMVIWHYADPQPDN</sequence>
<gene>
    <name evidence="4" type="ORF">BLA24064_02130</name>
</gene>
<proteinExistence type="predicted"/>
<dbReference type="EMBL" id="CABVPL010000011">
    <property type="protein sequence ID" value="VWB47220.1"/>
    <property type="molecule type" value="Genomic_DNA"/>
</dbReference>
<accession>A0A6P2JS01</accession>
<feature type="domain" description="Immunity protein 71" evidence="3">
    <location>
        <begin position="57"/>
        <end position="241"/>
    </location>
</feature>
<evidence type="ECO:0008006" key="6">
    <source>
        <dbReference type="Google" id="ProtNLM"/>
    </source>
</evidence>
<dbReference type="InterPro" id="IPR028950">
    <property type="entry name" value="Imm71"/>
</dbReference>
<dbReference type="AlphaFoldDB" id="A0A6P2JS01"/>
<reference evidence="4 5" key="1">
    <citation type="submission" date="2019-09" db="EMBL/GenBank/DDBJ databases">
        <authorList>
            <person name="Depoorter E."/>
        </authorList>
    </citation>
    <scope>NUCLEOTIDE SEQUENCE [LARGE SCALE GENOMIC DNA]</scope>
    <source>
        <strain evidence="4">LMG 24064</strain>
    </source>
</reference>
<dbReference type="Proteomes" id="UP000494222">
    <property type="component" value="Unassembled WGS sequence"/>
</dbReference>
<name>A0A6P2JS01_9BURK</name>
<evidence type="ECO:0000256" key="1">
    <source>
        <dbReference type="SAM" id="MobiDB-lite"/>
    </source>
</evidence>
<feature type="domain" description="Immunity protein 72" evidence="2">
    <location>
        <begin position="261"/>
        <end position="341"/>
    </location>
</feature>
<dbReference type="Pfam" id="PF15584">
    <property type="entry name" value="Imm72"/>
    <property type="match status" value="1"/>
</dbReference>
<dbReference type="InterPro" id="IPR028966">
    <property type="entry name" value="Imm72"/>
</dbReference>
<organism evidence="4 5">
    <name type="scientific">Burkholderia latens</name>
    <dbReference type="NCBI Taxonomy" id="488446"/>
    <lineage>
        <taxon>Bacteria</taxon>
        <taxon>Pseudomonadati</taxon>
        <taxon>Pseudomonadota</taxon>
        <taxon>Betaproteobacteria</taxon>
        <taxon>Burkholderiales</taxon>
        <taxon>Burkholderiaceae</taxon>
        <taxon>Burkholderia</taxon>
        <taxon>Burkholderia cepacia complex</taxon>
    </lineage>
</organism>
<evidence type="ECO:0000259" key="3">
    <source>
        <dbReference type="Pfam" id="PF15602"/>
    </source>
</evidence>
<dbReference type="Pfam" id="PF15602">
    <property type="entry name" value="Imm71"/>
    <property type="match status" value="1"/>
</dbReference>
<evidence type="ECO:0000313" key="4">
    <source>
        <dbReference type="EMBL" id="VWB47220.1"/>
    </source>
</evidence>